<evidence type="ECO:0000256" key="2">
    <source>
        <dbReference type="ARBA" id="ARBA00006351"/>
    </source>
</evidence>
<keyword evidence="8" id="KW-0472">Membrane</keyword>
<evidence type="ECO:0000313" key="14">
    <source>
        <dbReference type="Proteomes" id="UP001208570"/>
    </source>
</evidence>
<evidence type="ECO:0000256" key="3">
    <source>
        <dbReference type="ARBA" id="ARBA00022676"/>
    </source>
</evidence>
<dbReference type="GO" id="GO:0016020">
    <property type="term" value="C:membrane"/>
    <property type="evidence" value="ECO:0007669"/>
    <property type="project" value="UniProtKB-SubCell"/>
</dbReference>
<keyword evidence="7" id="KW-1133">Transmembrane helix</keyword>
<keyword evidence="3" id="KW-0328">Glycosyltransferase</keyword>
<keyword evidence="6" id="KW-0735">Signal-anchor</keyword>
<dbReference type="InterPro" id="IPR051993">
    <property type="entry name" value="Glycosyltransferase_8"/>
</dbReference>
<dbReference type="Pfam" id="PF01501">
    <property type="entry name" value="Glyco_transf_8"/>
    <property type="match status" value="1"/>
</dbReference>
<dbReference type="EC" id="2.4.2.42" evidence="11"/>
<evidence type="ECO:0000256" key="7">
    <source>
        <dbReference type="ARBA" id="ARBA00022989"/>
    </source>
</evidence>
<sequence>MKKFTLTIYDITLPKEHSLEEWPNNIKPCCTQRIYLPDVLTDVERLIYADTDLRFLVPLEEVWSLFDMFNTVQIAGLTWHNEDGRAPTYVQEKLNFPLFKPYEKIKSCGYDQKGIYRISKHLMGNGEGHTLPIGVPAKELAQCFSDFFIKKVDNIRSDPQPRQIQMSENVPELPTAMPVVLAYFKPATPEEVRSVIRKAPDKSAGSSSSACLNSGFVLMDLSRMRAANWTEKMSKYFSQYKNDLLYGDQDLFNVYFSYEPETLFKVDCKYNFHVCYCMNKNVLSCLTAVQDGVSIVHGIMSTFRTNVSGFLGFYAVNQFFEKFNLTQAFDVQLEELLMKLSNLTEKEEKCLSYMDTLTKRLRETKHQLGYLPK</sequence>
<keyword evidence="5" id="KW-0812">Transmembrane</keyword>
<gene>
    <name evidence="13" type="ORF">LSH36_97g03027</name>
</gene>
<evidence type="ECO:0000256" key="4">
    <source>
        <dbReference type="ARBA" id="ARBA00022679"/>
    </source>
</evidence>
<dbReference type="PANTHER" id="PTHR46012">
    <property type="entry name" value="IP22168P"/>
    <property type="match status" value="1"/>
</dbReference>
<evidence type="ECO:0000256" key="9">
    <source>
        <dbReference type="ARBA" id="ARBA00023180"/>
    </source>
</evidence>
<dbReference type="AlphaFoldDB" id="A0AAD9NA40"/>
<dbReference type="Gene3D" id="3.90.550.10">
    <property type="entry name" value="Spore Coat Polysaccharide Biosynthesis Protein SpsA, Chain A"/>
    <property type="match status" value="2"/>
</dbReference>
<name>A0AAD9NA40_9ANNE</name>
<evidence type="ECO:0000256" key="11">
    <source>
        <dbReference type="ARBA" id="ARBA00038854"/>
    </source>
</evidence>
<dbReference type="GO" id="GO:0140563">
    <property type="term" value="F:UDP-D-xylose:beta-D-glucoside alpha-1,3-D-xylosyltransferase activity"/>
    <property type="evidence" value="ECO:0007669"/>
    <property type="project" value="UniProtKB-EC"/>
</dbReference>
<comment type="catalytic activity">
    <reaction evidence="12">
        <text>3-O-(beta-D-glucosyl)-L-seryl-[EGF-like domain protein] + UDP-alpha-D-xylose = 3-O-[alpha-D-xylosyl-(1-&gt;3)-beta-D-glucosyl]-L-seryl-[EGF-like domain protein] + UDP + H(+)</text>
        <dbReference type="Rhea" id="RHEA:56064"/>
        <dbReference type="Rhea" id="RHEA-COMP:14610"/>
        <dbReference type="Rhea" id="RHEA-COMP:14611"/>
        <dbReference type="ChEBI" id="CHEBI:15378"/>
        <dbReference type="ChEBI" id="CHEBI:57632"/>
        <dbReference type="ChEBI" id="CHEBI:58223"/>
        <dbReference type="ChEBI" id="CHEBI:140575"/>
        <dbReference type="ChEBI" id="CHEBI:140576"/>
        <dbReference type="EC" id="2.4.2.42"/>
    </reaction>
</comment>
<accession>A0AAD9NA40</accession>
<evidence type="ECO:0000256" key="12">
    <source>
        <dbReference type="ARBA" id="ARBA00049181"/>
    </source>
</evidence>
<evidence type="ECO:0000256" key="5">
    <source>
        <dbReference type="ARBA" id="ARBA00022692"/>
    </source>
</evidence>
<keyword evidence="14" id="KW-1185">Reference proteome</keyword>
<dbReference type="GO" id="GO:0016266">
    <property type="term" value="P:protein O-linked glycosylation via N-acetyl-galactosamine"/>
    <property type="evidence" value="ECO:0007669"/>
    <property type="project" value="TreeGrafter"/>
</dbReference>
<comment type="caution">
    <text evidence="13">The sequence shown here is derived from an EMBL/GenBank/DDBJ whole genome shotgun (WGS) entry which is preliminary data.</text>
</comment>
<keyword evidence="9" id="KW-0325">Glycoprotein</keyword>
<comment type="similarity">
    <text evidence="2">Belongs to the glycosyltransferase 8 family.</text>
</comment>
<dbReference type="SUPFAM" id="SSF53448">
    <property type="entry name" value="Nucleotide-diphospho-sugar transferases"/>
    <property type="match status" value="1"/>
</dbReference>
<evidence type="ECO:0000256" key="10">
    <source>
        <dbReference type="ARBA" id="ARBA00037301"/>
    </source>
</evidence>
<dbReference type="EMBL" id="JAODUP010000097">
    <property type="protein sequence ID" value="KAK2162505.1"/>
    <property type="molecule type" value="Genomic_DNA"/>
</dbReference>
<evidence type="ECO:0000256" key="8">
    <source>
        <dbReference type="ARBA" id="ARBA00023136"/>
    </source>
</evidence>
<protein>
    <recommendedName>
        <fullName evidence="11">UDP-D-xylose:beta-D-glucoside alpha-1,3-D-xylosyltransferase</fullName>
        <ecNumber evidence="11">2.4.2.42</ecNumber>
    </recommendedName>
</protein>
<dbReference type="Proteomes" id="UP001208570">
    <property type="component" value="Unassembled WGS sequence"/>
</dbReference>
<evidence type="ECO:0000313" key="13">
    <source>
        <dbReference type="EMBL" id="KAK2162505.1"/>
    </source>
</evidence>
<comment type="function">
    <text evidence="10">Glycosyltransferase which elongates the O-linked glucose attached to EGF-like repeats in the extracellular domain of Notch proteins by catalyzing the addition of xylose.</text>
</comment>
<evidence type="ECO:0000256" key="1">
    <source>
        <dbReference type="ARBA" id="ARBA00004606"/>
    </source>
</evidence>
<dbReference type="InterPro" id="IPR002495">
    <property type="entry name" value="Glyco_trans_8"/>
</dbReference>
<keyword evidence="4" id="KW-0808">Transferase</keyword>
<dbReference type="InterPro" id="IPR029044">
    <property type="entry name" value="Nucleotide-diphossugar_trans"/>
</dbReference>
<dbReference type="PANTHER" id="PTHR46012:SF2">
    <property type="entry name" value="IP22168P"/>
    <property type="match status" value="1"/>
</dbReference>
<proteinExistence type="inferred from homology"/>
<reference evidence="13" key="1">
    <citation type="journal article" date="2023" name="Mol. Biol. Evol.">
        <title>Third-Generation Sequencing Reveals the Adaptive Role of the Epigenome in Three Deep-Sea Polychaetes.</title>
        <authorList>
            <person name="Perez M."/>
            <person name="Aroh O."/>
            <person name="Sun Y."/>
            <person name="Lan Y."/>
            <person name="Juniper S.K."/>
            <person name="Young C.R."/>
            <person name="Angers B."/>
            <person name="Qian P.Y."/>
        </authorList>
    </citation>
    <scope>NUCLEOTIDE SEQUENCE</scope>
    <source>
        <strain evidence="13">P08H-3</strain>
    </source>
</reference>
<organism evidence="13 14">
    <name type="scientific">Paralvinella palmiformis</name>
    <dbReference type="NCBI Taxonomy" id="53620"/>
    <lineage>
        <taxon>Eukaryota</taxon>
        <taxon>Metazoa</taxon>
        <taxon>Spiralia</taxon>
        <taxon>Lophotrochozoa</taxon>
        <taxon>Annelida</taxon>
        <taxon>Polychaeta</taxon>
        <taxon>Sedentaria</taxon>
        <taxon>Canalipalpata</taxon>
        <taxon>Terebellida</taxon>
        <taxon>Terebelliformia</taxon>
        <taxon>Alvinellidae</taxon>
        <taxon>Paralvinella</taxon>
    </lineage>
</organism>
<evidence type="ECO:0000256" key="6">
    <source>
        <dbReference type="ARBA" id="ARBA00022968"/>
    </source>
</evidence>
<comment type="subcellular location">
    <subcellularLocation>
        <location evidence="1">Membrane</location>
        <topology evidence="1">Single-pass type II membrane protein</topology>
    </subcellularLocation>
</comment>